<reference evidence="1 4" key="2">
    <citation type="submission" date="2019-10" db="EMBL/GenBank/DDBJ databases">
        <title>Evolutionary dynamics of vancomycin-resistant Enterococcus faecium during gastrointestinal tract colonization and bloodstream infection in immunocompromised pediatric patients.</title>
        <authorList>
            <person name="Chilambi G.S."/>
            <person name="Nordstrom H.R."/>
            <person name="Evans D.R."/>
            <person name="Ferrolino J."/>
            <person name="Hayden R.T."/>
            <person name="Maron G.M."/>
            <person name="Vo A.N."/>
            <person name="Gilmore M.S."/>
            <person name="Wolf J."/>
            <person name="Rosch J.W."/>
            <person name="Van Tyne D."/>
        </authorList>
    </citation>
    <scope>NUCLEOTIDE SEQUENCE [LARGE SCALE GENOMIC DNA]</scope>
    <source>
        <strain evidence="1 4">VRECG27</strain>
    </source>
</reference>
<dbReference type="SUPFAM" id="SSF56784">
    <property type="entry name" value="HAD-like"/>
    <property type="match status" value="1"/>
</dbReference>
<dbReference type="Proteomes" id="UP000183509">
    <property type="component" value="Unassembled WGS sequence"/>
</dbReference>
<accession>A0A132Z453</accession>
<dbReference type="EMBL" id="WEFP01000001">
    <property type="protein sequence ID" value="KAB7575972.1"/>
    <property type="molecule type" value="Genomic_DNA"/>
</dbReference>
<dbReference type="EMBL" id="FKLM01000009">
    <property type="protein sequence ID" value="SAM41078.1"/>
    <property type="molecule type" value="Genomic_DNA"/>
</dbReference>
<dbReference type="InterPro" id="IPR023214">
    <property type="entry name" value="HAD_sf"/>
</dbReference>
<dbReference type="AlphaFoldDB" id="A0A132Z453"/>
<evidence type="ECO:0000313" key="2">
    <source>
        <dbReference type="EMBL" id="SAM41078.1"/>
    </source>
</evidence>
<name>A0A132Z453_ENTFC</name>
<reference evidence="2 3" key="1">
    <citation type="submission" date="2016-04" db="EMBL/GenBank/DDBJ databases">
        <authorList>
            <person name="Millard A."/>
        </authorList>
    </citation>
    <scope>NUCLEOTIDE SEQUENCE [LARGE SCALE GENOMIC DNA]</scope>
    <source>
        <strain evidence="2">Isolate 22</strain>
    </source>
</reference>
<dbReference type="InterPro" id="IPR036412">
    <property type="entry name" value="HAD-like_sf"/>
</dbReference>
<comment type="caution">
    <text evidence="1">The sequence shown here is derived from an EMBL/GenBank/DDBJ whole genome shotgun (WGS) entry which is preliminary data.</text>
</comment>
<proteinExistence type="predicted"/>
<protein>
    <submittedName>
        <fullName evidence="1">Phosphonoacetaldehyde hydrolase</fullName>
        <ecNumber evidence="2">3.11.1.1</ecNumber>
    </submittedName>
</protein>
<dbReference type="Gene3D" id="1.10.150.240">
    <property type="entry name" value="Putative phosphatase, domain 2"/>
    <property type="match status" value="1"/>
</dbReference>
<gene>
    <name evidence="2" type="ORF">DTPHA_600868</name>
    <name evidence="1" type="ORF">GBM73_01005</name>
</gene>
<dbReference type="Gene3D" id="3.40.50.1000">
    <property type="entry name" value="HAD superfamily/HAD-like"/>
    <property type="match status" value="1"/>
</dbReference>
<dbReference type="EC" id="3.11.1.1" evidence="2"/>
<dbReference type="Proteomes" id="UP000469871">
    <property type="component" value="Unassembled WGS sequence"/>
</dbReference>
<organism evidence="1 4">
    <name type="scientific">Enterococcus faecium</name>
    <name type="common">Streptococcus faecium</name>
    <dbReference type="NCBI Taxonomy" id="1352"/>
    <lineage>
        <taxon>Bacteria</taxon>
        <taxon>Bacillati</taxon>
        <taxon>Bacillota</taxon>
        <taxon>Bacilli</taxon>
        <taxon>Lactobacillales</taxon>
        <taxon>Enterococcaceae</taxon>
        <taxon>Enterococcus</taxon>
    </lineage>
</organism>
<dbReference type="RefSeq" id="WP_002296514.1">
    <property type="nucleotide sequence ID" value="NZ_AP026566.1"/>
</dbReference>
<evidence type="ECO:0000313" key="3">
    <source>
        <dbReference type="Proteomes" id="UP000183509"/>
    </source>
</evidence>
<dbReference type="GO" id="GO:0050194">
    <property type="term" value="F:phosphonoacetaldehyde hydrolase activity"/>
    <property type="evidence" value="ECO:0007669"/>
    <property type="project" value="UniProtKB-EC"/>
</dbReference>
<dbReference type="InterPro" id="IPR023198">
    <property type="entry name" value="PGP-like_dom2"/>
</dbReference>
<evidence type="ECO:0000313" key="4">
    <source>
        <dbReference type="Proteomes" id="UP000469871"/>
    </source>
</evidence>
<keyword evidence="1" id="KW-0378">Hydrolase</keyword>
<evidence type="ECO:0000313" key="1">
    <source>
        <dbReference type="EMBL" id="KAB7575972.1"/>
    </source>
</evidence>
<sequence length="42" mass="4772">MIKTVIFDWAGTTVDFGCMAPVHAFRNAFLEKGIQLTDKEIR</sequence>